<comment type="catalytic activity">
    <reaction evidence="10">
        <text>adenosine + phosphate = alpha-D-ribose 1-phosphate + adenine</text>
        <dbReference type="Rhea" id="RHEA:27642"/>
        <dbReference type="ChEBI" id="CHEBI:16335"/>
        <dbReference type="ChEBI" id="CHEBI:16708"/>
        <dbReference type="ChEBI" id="CHEBI:43474"/>
        <dbReference type="ChEBI" id="CHEBI:57720"/>
        <dbReference type="EC" id="2.4.2.1"/>
    </reaction>
    <physiologicalReaction direction="left-to-right" evidence="10">
        <dbReference type="Rhea" id="RHEA:27643"/>
    </physiologicalReaction>
</comment>
<dbReference type="SUPFAM" id="SSF64438">
    <property type="entry name" value="CNF1/YfiH-like putative cysteine hydrolases"/>
    <property type="match status" value="1"/>
</dbReference>
<protein>
    <recommendedName>
        <fullName evidence="12">Purine nucleoside phosphorylase</fullName>
    </recommendedName>
</protein>
<comment type="catalytic activity">
    <reaction evidence="9">
        <text>adenosine + H2O + H(+) = inosine + NH4(+)</text>
        <dbReference type="Rhea" id="RHEA:24408"/>
        <dbReference type="ChEBI" id="CHEBI:15377"/>
        <dbReference type="ChEBI" id="CHEBI:15378"/>
        <dbReference type="ChEBI" id="CHEBI:16335"/>
        <dbReference type="ChEBI" id="CHEBI:17596"/>
        <dbReference type="ChEBI" id="CHEBI:28938"/>
        <dbReference type="EC" id="3.5.4.4"/>
    </reaction>
    <physiologicalReaction direction="left-to-right" evidence="9">
        <dbReference type="Rhea" id="RHEA:24409"/>
    </physiologicalReaction>
</comment>
<dbReference type="InterPro" id="IPR003730">
    <property type="entry name" value="Cu_polyphenol_OxRdtase"/>
</dbReference>
<evidence type="ECO:0000256" key="12">
    <source>
        <dbReference type="RuleBase" id="RU361274"/>
    </source>
</evidence>
<keyword evidence="5" id="KW-0808">Transferase</keyword>
<dbReference type="OrthoDB" id="4279at2"/>
<sequence length="263" mass="29236">MDLFKRQSKRRLHAEKVTHQHHINLGMSTRIGGVSKGNYTSLNTGLHVGDCDADVIENRTRVLNEMNQSLDRAVFAEQVHGHKVKIIESSDAGRGAYRLSNHIPGVDGLITTSSDIVLAQFYADCVPLYFFDPIHHIVGIAHAGWRGTAKGIAKTMLDAFLSVGADLNHIHVVIGPAIAQANYQVNGDVVKQMPVPVDKDIVVQVSEDQYLLDVKAVNAKYLRLLGVNNDQIMTSLLDTYSHPDLYSYRKEQQTGRMMGYIFQ</sequence>
<evidence type="ECO:0000256" key="9">
    <source>
        <dbReference type="ARBA" id="ARBA00047989"/>
    </source>
</evidence>
<dbReference type="CDD" id="cd16833">
    <property type="entry name" value="YfiH"/>
    <property type="match status" value="1"/>
</dbReference>
<keyword evidence="7" id="KW-0378">Hydrolase</keyword>
<gene>
    <name evidence="13" type="primary">ylmD</name>
    <name evidence="13" type="ORF">HHA03_02300</name>
    <name evidence="14" type="ORF">SAMN05421839_102196</name>
</gene>
<dbReference type="GO" id="GO:0016787">
    <property type="term" value="F:hydrolase activity"/>
    <property type="evidence" value="ECO:0007669"/>
    <property type="project" value="UniProtKB-KW"/>
</dbReference>
<evidence type="ECO:0000256" key="10">
    <source>
        <dbReference type="ARBA" id="ARBA00048968"/>
    </source>
</evidence>
<evidence type="ECO:0000313" key="13">
    <source>
        <dbReference type="EMBL" id="GEM00698.1"/>
    </source>
</evidence>
<dbReference type="NCBIfam" id="TIGR00726">
    <property type="entry name" value="peptidoglycan editing factor PgeF"/>
    <property type="match status" value="1"/>
</dbReference>
<comment type="function">
    <text evidence="3">Purine nucleoside enzyme that catalyzes the phosphorolysis of adenosine and inosine nucleosides, yielding D-ribose 1-phosphate and the respective free bases, adenine and hypoxanthine. Also catalyzes the phosphorolysis of S-methyl-5'-thioadenosine into adenine and S-methyl-5-thio-alpha-D-ribose 1-phosphate. Also has adenosine deaminase activity.</text>
</comment>
<keyword evidence="8" id="KW-0862">Zinc</keyword>
<organism evidence="14 15">
    <name type="scientific">Halolactibacillus halophilus</name>
    <dbReference type="NCBI Taxonomy" id="306540"/>
    <lineage>
        <taxon>Bacteria</taxon>
        <taxon>Bacillati</taxon>
        <taxon>Bacillota</taxon>
        <taxon>Bacilli</taxon>
        <taxon>Bacillales</taxon>
        <taxon>Bacillaceae</taxon>
        <taxon>Halolactibacillus</taxon>
    </lineage>
</organism>
<dbReference type="InterPro" id="IPR011324">
    <property type="entry name" value="Cytotoxic_necrot_fac-like_cat"/>
</dbReference>
<dbReference type="Proteomes" id="UP000242243">
    <property type="component" value="Unassembled WGS sequence"/>
</dbReference>
<evidence type="ECO:0000313" key="14">
    <source>
        <dbReference type="EMBL" id="SFO99709.1"/>
    </source>
</evidence>
<dbReference type="GO" id="GO:0005507">
    <property type="term" value="F:copper ion binding"/>
    <property type="evidence" value="ECO:0007669"/>
    <property type="project" value="TreeGrafter"/>
</dbReference>
<evidence type="ECO:0000256" key="5">
    <source>
        <dbReference type="ARBA" id="ARBA00022679"/>
    </source>
</evidence>
<dbReference type="Pfam" id="PF02578">
    <property type="entry name" value="Cu-oxidase_4"/>
    <property type="match status" value="1"/>
</dbReference>
<evidence type="ECO:0000256" key="11">
    <source>
        <dbReference type="ARBA" id="ARBA00049893"/>
    </source>
</evidence>
<dbReference type="STRING" id="306540.SAMN05421839_102196"/>
<evidence type="ECO:0000256" key="7">
    <source>
        <dbReference type="ARBA" id="ARBA00022801"/>
    </source>
</evidence>
<comment type="cofactor">
    <cofactor evidence="2">
        <name>Zn(2+)</name>
        <dbReference type="ChEBI" id="CHEBI:29105"/>
    </cofactor>
</comment>
<name>A0A1I5LQT6_9BACI</name>
<comment type="catalytic activity">
    <reaction evidence="1">
        <text>inosine + phosphate = alpha-D-ribose 1-phosphate + hypoxanthine</text>
        <dbReference type="Rhea" id="RHEA:27646"/>
        <dbReference type="ChEBI" id="CHEBI:17368"/>
        <dbReference type="ChEBI" id="CHEBI:17596"/>
        <dbReference type="ChEBI" id="CHEBI:43474"/>
        <dbReference type="ChEBI" id="CHEBI:57720"/>
        <dbReference type="EC" id="2.4.2.1"/>
    </reaction>
    <physiologicalReaction direction="left-to-right" evidence="1">
        <dbReference type="Rhea" id="RHEA:27647"/>
    </physiologicalReaction>
</comment>
<evidence type="ECO:0000256" key="4">
    <source>
        <dbReference type="ARBA" id="ARBA00007353"/>
    </source>
</evidence>
<evidence type="ECO:0000313" key="15">
    <source>
        <dbReference type="Proteomes" id="UP000242243"/>
    </source>
</evidence>
<dbReference type="PANTHER" id="PTHR30616:SF2">
    <property type="entry name" value="PURINE NUCLEOSIDE PHOSPHORYLASE LACC1"/>
    <property type="match status" value="1"/>
</dbReference>
<dbReference type="AlphaFoldDB" id="A0A1I5LQT6"/>
<comment type="similarity">
    <text evidence="4 12">Belongs to the purine nucleoside phosphorylase YfiH/LACC1 family.</text>
</comment>
<dbReference type="InterPro" id="IPR038371">
    <property type="entry name" value="Cu_polyphenol_OxRdtase_sf"/>
</dbReference>
<comment type="catalytic activity">
    <reaction evidence="11">
        <text>S-methyl-5'-thioadenosine + phosphate = 5-(methylsulfanyl)-alpha-D-ribose 1-phosphate + adenine</text>
        <dbReference type="Rhea" id="RHEA:11852"/>
        <dbReference type="ChEBI" id="CHEBI:16708"/>
        <dbReference type="ChEBI" id="CHEBI:17509"/>
        <dbReference type="ChEBI" id="CHEBI:43474"/>
        <dbReference type="ChEBI" id="CHEBI:58533"/>
        <dbReference type="EC" id="2.4.2.28"/>
    </reaction>
    <physiologicalReaction direction="left-to-right" evidence="11">
        <dbReference type="Rhea" id="RHEA:11853"/>
    </physiologicalReaction>
</comment>
<evidence type="ECO:0000256" key="8">
    <source>
        <dbReference type="ARBA" id="ARBA00022833"/>
    </source>
</evidence>
<accession>A0A1I5LQT6</accession>
<reference evidence="14 15" key="1">
    <citation type="submission" date="2016-10" db="EMBL/GenBank/DDBJ databases">
        <authorList>
            <person name="de Groot N.N."/>
        </authorList>
    </citation>
    <scope>NUCLEOTIDE SEQUENCE [LARGE SCALE GENOMIC DNA]</scope>
    <source>
        <strain evidence="14 15">DSM 17073</strain>
    </source>
</reference>
<dbReference type="Gene3D" id="3.60.140.10">
    <property type="entry name" value="CNF1/YfiH-like putative cysteine hydrolases"/>
    <property type="match status" value="1"/>
</dbReference>
<dbReference type="Proteomes" id="UP000321547">
    <property type="component" value="Unassembled WGS sequence"/>
</dbReference>
<dbReference type="EMBL" id="FOXC01000002">
    <property type="protein sequence ID" value="SFO99709.1"/>
    <property type="molecule type" value="Genomic_DNA"/>
</dbReference>
<evidence type="ECO:0000256" key="6">
    <source>
        <dbReference type="ARBA" id="ARBA00022723"/>
    </source>
</evidence>
<proteinExistence type="inferred from homology"/>
<dbReference type="PANTHER" id="PTHR30616">
    <property type="entry name" value="UNCHARACTERIZED PROTEIN YFIH"/>
    <property type="match status" value="1"/>
</dbReference>
<evidence type="ECO:0000313" key="16">
    <source>
        <dbReference type="Proteomes" id="UP000321547"/>
    </source>
</evidence>
<keyword evidence="6" id="KW-0479">Metal-binding</keyword>
<keyword evidence="16" id="KW-1185">Reference proteome</keyword>
<dbReference type="EMBL" id="BJWI01000002">
    <property type="protein sequence ID" value="GEM00698.1"/>
    <property type="molecule type" value="Genomic_DNA"/>
</dbReference>
<evidence type="ECO:0000256" key="1">
    <source>
        <dbReference type="ARBA" id="ARBA00000553"/>
    </source>
</evidence>
<reference evidence="13 16" key="2">
    <citation type="submission" date="2019-07" db="EMBL/GenBank/DDBJ databases">
        <title>Whole genome shotgun sequence of Halolactibacillus halophilus NBRC 100868.</title>
        <authorList>
            <person name="Hosoyama A."/>
            <person name="Uohara A."/>
            <person name="Ohji S."/>
            <person name="Ichikawa N."/>
        </authorList>
    </citation>
    <scope>NUCLEOTIDE SEQUENCE [LARGE SCALE GENOMIC DNA]</scope>
    <source>
        <strain evidence="13 16">NBRC 100868</strain>
    </source>
</reference>
<evidence type="ECO:0000256" key="2">
    <source>
        <dbReference type="ARBA" id="ARBA00001947"/>
    </source>
</evidence>
<dbReference type="GO" id="GO:0017061">
    <property type="term" value="F:S-methyl-5-thioadenosine phosphorylase activity"/>
    <property type="evidence" value="ECO:0007669"/>
    <property type="project" value="UniProtKB-EC"/>
</dbReference>
<dbReference type="RefSeq" id="WP_089829883.1">
    <property type="nucleotide sequence ID" value="NZ_BJWI01000002.1"/>
</dbReference>
<evidence type="ECO:0000256" key="3">
    <source>
        <dbReference type="ARBA" id="ARBA00003215"/>
    </source>
</evidence>